<keyword evidence="1" id="KW-0472">Membrane</keyword>
<feature type="transmembrane region" description="Helical" evidence="1">
    <location>
        <begin position="196"/>
        <end position="218"/>
    </location>
</feature>
<comment type="caution">
    <text evidence="2">The sequence shown here is derived from an EMBL/GenBank/DDBJ whole genome shotgun (WGS) entry which is preliminary data.</text>
</comment>
<name>A0AAD4R5K2_9BILA</name>
<dbReference type="Proteomes" id="UP001201812">
    <property type="component" value="Unassembled WGS sequence"/>
</dbReference>
<feature type="transmembrane region" description="Helical" evidence="1">
    <location>
        <begin position="6"/>
        <end position="27"/>
    </location>
</feature>
<reference evidence="2" key="1">
    <citation type="submission" date="2022-01" db="EMBL/GenBank/DDBJ databases">
        <title>Genome Sequence Resource for Two Populations of Ditylenchus destructor, the Migratory Endoparasitic Phytonematode.</title>
        <authorList>
            <person name="Zhang H."/>
            <person name="Lin R."/>
            <person name="Xie B."/>
        </authorList>
    </citation>
    <scope>NUCLEOTIDE SEQUENCE</scope>
    <source>
        <strain evidence="2">BazhouSP</strain>
    </source>
</reference>
<keyword evidence="3" id="KW-1185">Reference proteome</keyword>
<keyword evidence="1" id="KW-0812">Transmembrane</keyword>
<feature type="transmembrane region" description="Helical" evidence="1">
    <location>
        <begin position="224"/>
        <end position="241"/>
    </location>
</feature>
<evidence type="ECO:0000313" key="3">
    <source>
        <dbReference type="Proteomes" id="UP001201812"/>
    </source>
</evidence>
<keyword evidence="1" id="KW-1133">Transmembrane helix</keyword>
<feature type="transmembrane region" description="Helical" evidence="1">
    <location>
        <begin position="82"/>
        <end position="106"/>
    </location>
</feature>
<dbReference type="AlphaFoldDB" id="A0AAD4R5K2"/>
<proteinExistence type="predicted"/>
<feature type="transmembrane region" description="Helical" evidence="1">
    <location>
        <begin position="47"/>
        <end position="70"/>
    </location>
</feature>
<feature type="transmembrane region" description="Helical" evidence="1">
    <location>
        <begin position="147"/>
        <end position="170"/>
    </location>
</feature>
<evidence type="ECO:0000256" key="1">
    <source>
        <dbReference type="SAM" id="Phobius"/>
    </source>
</evidence>
<dbReference type="EMBL" id="JAKKPZ010000021">
    <property type="protein sequence ID" value="KAI1711628.1"/>
    <property type="molecule type" value="Genomic_DNA"/>
</dbReference>
<gene>
    <name evidence="2" type="ORF">DdX_10090</name>
</gene>
<feature type="transmembrane region" description="Helical" evidence="1">
    <location>
        <begin position="122"/>
        <end position="141"/>
    </location>
</feature>
<organism evidence="2 3">
    <name type="scientific">Ditylenchus destructor</name>
    <dbReference type="NCBI Taxonomy" id="166010"/>
    <lineage>
        <taxon>Eukaryota</taxon>
        <taxon>Metazoa</taxon>
        <taxon>Ecdysozoa</taxon>
        <taxon>Nematoda</taxon>
        <taxon>Chromadorea</taxon>
        <taxon>Rhabditida</taxon>
        <taxon>Tylenchina</taxon>
        <taxon>Tylenchomorpha</taxon>
        <taxon>Sphaerularioidea</taxon>
        <taxon>Anguinidae</taxon>
        <taxon>Anguininae</taxon>
        <taxon>Ditylenchus</taxon>
    </lineage>
</organism>
<evidence type="ECO:0000313" key="2">
    <source>
        <dbReference type="EMBL" id="KAI1711628.1"/>
    </source>
</evidence>
<accession>A0AAD4R5K2</accession>
<sequence length="265" mass="30571">MDIVTHLVISLQQVAVLIFGFVSIVLFSRTLYIYKFRNCASLRIRKLSMCMISYMVFNIVGITVSTPYYIYKLFFDETSPDVKFWVLLFATSYLTVMPLTVLFLALERCLTIHFKFSTRIEIYVFICKIFAVITVIAANFSRLNNNVVYMHAFKATLGSFNTWACVFICYKIKQFKIKNWCNTKNVIVKFTCISELCLETLPNLVAVILLTVFGSGIFSHTGPFASTTQWLNVMFCAIIYSKTLHAKKKQSTWTKPQHSSKIYHT</sequence>
<protein>
    <submittedName>
        <fullName evidence="2">Uncharacterized protein</fullName>
    </submittedName>
</protein>